<dbReference type="EMBL" id="JBGFTR010000001">
    <property type="protein sequence ID" value="MFH7563855.1"/>
    <property type="molecule type" value="Genomic_DNA"/>
</dbReference>
<dbReference type="InterPro" id="IPR052539">
    <property type="entry name" value="MGD_biosynthesis_adapter"/>
</dbReference>
<proteinExistence type="predicted"/>
<dbReference type="Gene3D" id="3.40.50.300">
    <property type="entry name" value="P-loop containing nucleotide triphosphate hydrolases"/>
    <property type="match status" value="1"/>
</dbReference>
<dbReference type="Proteomes" id="UP001610706">
    <property type="component" value="Unassembled WGS sequence"/>
</dbReference>
<organism evidence="2 3">
    <name type="scientific">Oceanimonas smirnovii</name>
    <dbReference type="NCBI Taxonomy" id="264574"/>
    <lineage>
        <taxon>Bacteria</taxon>
        <taxon>Pseudomonadati</taxon>
        <taxon>Pseudomonadota</taxon>
        <taxon>Gammaproteobacteria</taxon>
        <taxon>Aeromonadales</taxon>
        <taxon>Aeromonadaceae</taxon>
        <taxon>Oceanimonas</taxon>
    </lineage>
</organism>
<dbReference type="CDD" id="cd03116">
    <property type="entry name" value="MobB"/>
    <property type="match status" value="1"/>
</dbReference>
<dbReference type="InterPro" id="IPR004435">
    <property type="entry name" value="MobB_dom"/>
</dbReference>
<dbReference type="RefSeq" id="WP_395536146.1">
    <property type="nucleotide sequence ID" value="NZ_CP166302.1"/>
</dbReference>
<name>A0ABW7NXT0_9GAMM</name>
<keyword evidence="3" id="KW-1185">Reference proteome</keyword>
<gene>
    <name evidence="2" type="primary">mobB</name>
    <name evidence="2" type="ORF">AB9R89_00730</name>
</gene>
<evidence type="ECO:0000313" key="2">
    <source>
        <dbReference type="EMBL" id="MFH7563855.1"/>
    </source>
</evidence>
<dbReference type="Pfam" id="PF03205">
    <property type="entry name" value="MobB"/>
    <property type="match status" value="1"/>
</dbReference>
<dbReference type="SUPFAM" id="SSF52540">
    <property type="entry name" value="P-loop containing nucleoside triphosphate hydrolases"/>
    <property type="match status" value="1"/>
</dbReference>
<feature type="domain" description="Molybdopterin-guanine dinucleotide biosynthesis protein B (MobB)" evidence="1">
    <location>
        <begin position="10"/>
        <end position="144"/>
    </location>
</feature>
<dbReference type="PANTHER" id="PTHR40072">
    <property type="entry name" value="MOLYBDOPTERIN-GUANINE DINUCLEOTIDE BIOSYNTHESIS ADAPTER PROTEIN-RELATED"/>
    <property type="match status" value="1"/>
</dbReference>
<sequence length="181" mass="19927">MSFASTSCPMLGIAGFSGSGKTTLLKALLPLLREQGLTLALIKHTHHDVEQDTPGKDSYELRHAGAGQTLLAGPRRSILTLERPTHEEPCLQQSLALLHKPGLDLILVEGFRDQPFTKLEVHRPAHHKPLLCQQDPHILAVATDHHSLQAPVPLLDLNQPGQIAQAIIQWLQEQRLTRVAC</sequence>
<comment type="caution">
    <text evidence="2">The sequence shown here is derived from an EMBL/GenBank/DDBJ whole genome shotgun (WGS) entry which is preliminary data.</text>
</comment>
<dbReference type="NCBIfam" id="TIGR00176">
    <property type="entry name" value="mobB"/>
    <property type="match status" value="1"/>
</dbReference>
<reference evidence="2 3" key="1">
    <citation type="submission" date="2024-08" db="EMBL/GenBank/DDBJ databases">
        <title>Oceanimonas smirnovii Genome sequencing and assembly.</title>
        <authorList>
            <person name="Tang B."/>
        </authorList>
    </citation>
    <scope>NUCLEOTIDE SEQUENCE [LARGE SCALE GENOMIC DNA]</scope>
    <source>
        <strain evidence="2 3">OS2020-119</strain>
    </source>
</reference>
<dbReference type="PANTHER" id="PTHR40072:SF1">
    <property type="entry name" value="MOLYBDOPTERIN-GUANINE DINUCLEOTIDE BIOSYNTHESIS ADAPTER PROTEIN"/>
    <property type="match status" value="1"/>
</dbReference>
<accession>A0ABW7NXT0</accession>
<evidence type="ECO:0000259" key="1">
    <source>
        <dbReference type="Pfam" id="PF03205"/>
    </source>
</evidence>
<protein>
    <submittedName>
        <fullName evidence="2">Molybdopterin-guanine dinucleotide biosynthesis protein B</fullName>
    </submittedName>
</protein>
<dbReference type="InterPro" id="IPR027417">
    <property type="entry name" value="P-loop_NTPase"/>
</dbReference>
<evidence type="ECO:0000313" key="3">
    <source>
        <dbReference type="Proteomes" id="UP001610706"/>
    </source>
</evidence>